<proteinExistence type="predicted"/>
<name>A0ABW7LRE8_9RHOB</name>
<dbReference type="RefSeq" id="WP_395135919.1">
    <property type="nucleotide sequence ID" value="NZ_JBIMPR010000025.1"/>
</dbReference>
<feature type="domain" description="Glycosyltransferase 61 catalytic" evidence="1">
    <location>
        <begin position="99"/>
        <end position="259"/>
    </location>
</feature>
<keyword evidence="3" id="KW-1185">Reference proteome</keyword>
<comment type="caution">
    <text evidence="2">The sequence shown here is derived from an EMBL/GenBank/DDBJ whole genome shotgun (WGS) entry which is preliminary data.</text>
</comment>
<reference evidence="2 3" key="1">
    <citation type="submission" date="2024-10" db="EMBL/GenBank/DDBJ databases">
        <title>Paracoccus drimophilus sp. nov., a novel bacterium from corn roots in Hunan.</title>
        <authorList>
            <person name="Li X."/>
        </authorList>
    </citation>
    <scope>NUCLEOTIDE SEQUENCE [LARGE SCALE GENOMIC DNA]</scope>
    <source>
        <strain evidence="2 3">NGMCC 1.201697</strain>
    </source>
</reference>
<dbReference type="EMBL" id="JBIMPR010000025">
    <property type="protein sequence ID" value="MFH5776904.1"/>
    <property type="molecule type" value="Genomic_DNA"/>
</dbReference>
<dbReference type="Pfam" id="PF04577">
    <property type="entry name" value="Glyco_transf_61"/>
    <property type="match status" value="1"/>
</dbReference>
<dbReference type="Proteomes" id="UP001609376">
    <property type="component" value="Unassembled WGS sequence"/>
</dbReference>
<evidence type="ECO:0000259" key="1">
    <source>
        <dbReference type="Pfam" id="PF04577"/>
    </source>
</evidence>
<evidence type="ECO:0000313" key="3">
    <source>
        <dbReference type="Proteomes" id="UP001609376"/>
    </source>
</evidence>
<gene>
    <name evidence="2" type="ORF">ACHFJ0_21875</name>
</gene>
<sequence length="322" mass="36260">MVKRTQFKPYGISNSLGDPHGYSLAIHPVDNARLVPTGKKIVWHGTRAGVIDSDGRYIRKSGLERSLGFLTSSPDLSNLKSNEVIDEEVIFAGYIFDHYGHFLLESLARAWAYRSSKLRIVWASTSPLRDYQLDILSFLGVDKSRIIIPERDMTFRRVYVPTPGYIVNAWFHFHHAAQIAFSKPISESRKVYLSREGFYSNVVNFKNEKIIENELSRFGWTIIKPHELSTKDQIDLFSSKSTIAGIEGSAFHTAILCGNEQSKHIMIRRSKPNLNFDTIASAIGFSKFGVDGRISDADKGIKEICITNAKEVAIEIMDLAAN</sequence>
<accession>A0ABW7LRE8</accession>
<evidence type="ECO:0000313" key="2">
    <source>
        <dbReference type="EMBL" id="MFH5776904.1"/>
    </source>
</evidence>
<protein>
    <submittedName>
        <fullName evidence="2">Glycosyltransferase family 61 protein</fullName>
    </submittedName>
</protein>
<organism evidence="2 3">
    <name type="scientific">Paracoccus broussonetiae subsp. drimophilus</name>
    <dbReference type="NCBI Taxonomy" id="3373869"/>
    <lineage>
        <taxon>Bacteria</taxon>
        <taxon>Pseudomonadati</taxon>
        <taxon>Pseudomonadota</taxon>
        <taxon>Alphaproteobacteria</taxon>
        <taxon>Rhodobacterales</taxon>
        <taxon>Paracoccaceae</taxon>
        <taxon>Paracoccus</taxon>
        <taxon>Paracoccus broussonetiae</taxon>
    </lineage>
</organism>
<dbReference type="InterPro" id="IPR049625">
    <property type="entry name" value="Glyco_transf_61_cat"/>
</dbReference>